<dbReference type="PANTHER" id="PTHR47637">
    <property type="entry name" value="CHAPERONE SURA"/>
    <property type="match status" value="1"/>
</dbReference>
<dbReference type="EC" id="5.2.1.8" evidence="7"/>
<gene>
    <name evidence="7" type="primary">surA</name>
    <name evidence="10" type="ORF">BECKFM1743A_GA0114220_103772</name>
    <name evidence="11" type="ORF">BECKFM1743B_GA0114221_1001013</name>
    <name evidence="9" type="ORF">BECKFM1743C_GA0114222_101053</name>
</gene>
<dbReference type="GO" id="GO:0043165">
    <property type="term" value="P:Gram-negative-bacterium-type cell outer membrane assembly"/>
    <property type="evidence" value="ECO:0007669"/>
    <property type="project" value="InterPro"/>
</dbReference>
<dbReference type="GO" id="GO:0042277">
    <property type="term" value="F:peptide binding"/>
    <property type="evidence" value="ECO:0007669"/>
    <property type="project" value="InterPro"/>
</dbReference>
<dbReference type="GO" id="GO:0050821">
    <property type="term" value="P:protein stabilization"/>
    <property type="evidence" value="ECO:0007669"/>
    <property type="project" value="InterPro"/>
</dbReference>
<dbReference type="InterPro" id="IPR050280">
    <property type="entry name" value="OMP_Chaperone_SurA"/>
</dbReference>
<feature type="domain" description="PpiC" evidence="8">
    <location>
        <begin position="232"/>
        <end position="333"/>
    </location>
</feature>
<dbReference type="InterPro" id="IPR023058">
    <property type="entry name" value="PPIase_PpiC_CS"/>
</dbReference>
<dbReference type="PROSITE" id="PS01096">
    <property type="entry name" value="PPIC_PPIASE_1"/>
    <property type="match status" value="1"/>
</dbReference>
<dbReference type="Gene3D" id="1.10.4030.10">
    <property type="entry name" value="Porin chaperone SurA, peptide-binding domain"/>
    <property type="match status" value="1"/>
</dbReference>
<sequence>MNIIGLYRKYFGVPLKIPRIRPHWIDLPPSQPIHPKSGRPLERGFFHSLLPVRIIARRATITLLFLLSFAFTLGAQPPSPPPITEIDHIVAVVNDEVIVASELKNRIHTVLAESGRAAIDASAPAALKKQVLERLIIELLQIQVARRAGIQIGDEQLNRTIATIAQRNGLSLRQFREVLERDGYDFPAFRRDIRHRLMIKEIQKRRVADRVQITDREIDNYLSMRSGEDNKETDYHLGHILIMVGDSTNENEMAAARKKAQDAIGRLRAGADFSKMAMAISDSRKALKGGDLGWRKKEQLPDLFANVVPGMTPGEVSEPLWDSSGFHIIKLIELRGQARHIVIQTKARHILLRTDEVTSDTDAEIRLEQIRERIIQGEDFEELARSHSDDRGTAIQGGNLGWASPGDVVPRFEQEMDKLRPMEISEPFRTQFGWHIVQVLERRKYDGTQEVRRTQARGDIRKRKIGERLQVWLRQLRDEAYVEYRLEQ</sequence>
<keyword evidence="5 7" id="KW-0143">Chaperone</keyword>
<dbReference type="InterPro" id="IPR046357">
    <property type="entry name" value="PPIase_dom_sf"/>
</dbReference>
<dbReference type="InterPro" id="IPR000297">
    <property type="entry name" value="PPIase_PpiC"/>
</dbReference>
<name>A0A450TE03_9GAMM</name>
<comment type="function">
    <text evidence="7">Chaperone involved in the correct folding and assembly of outer membrane proteins. Recognizes specific patterns of aromatic residues and the orientation of their side chains, which are found more frequently in integral outer membrane proteins. May act in both early periplasmic and late outer membrane-associated steps of protein maturation.</text>
</comment>
<dbReference type="Pfam" id="PF00639">
    <property type="entry name" value="Rotamase"/>
    <property type="match status" value="2"/>
</dbReference>
<dbReference type="Pfam" id="PF09312">
    <property type="entry name" value="SurA_N"/>
    <property type="match status" value="1"/>
</dbReference>
<protein>
    <recommendedName>
        <fullName evidence="7">Chaperone SurA</fullName>
    </recommendedName>
    <alternativeName>
        <fullName evidence="7">Peptidyl-prolyl cis-trans isomerase SurA</fullName>
        <shortName evidence="7">PPIase SurA</shortName>
        <ecNumber evidence="7">5.2.1.8</ecNumber>
    </alternativeName>
    <alternativeName>
        <fullName evidence="7">Rotamase SurA</fullName>
    </alternativeName>
</protein>
<comment type="domain">
    <text evidence="7">The PPIase activity resides only in the second parvulin domain. The N-terminal region and the C-terminal tail are necessary and sufficient for the chaperone activity of SurA. The PPIase activity is dispensable for SurA to function as a chaperone. The N-terminal region and the C-terminal tail are also required for porin recognition.</text>
</comment>
<dbReference type="GO" id="GO:0051082">
    <property type="term" value="F:unfolded protein binding"/>
    <property type="evidence" value="ECO:0007669"/>
    <property type="project" value="UniProtKB-UniRule"/>
</dbReference>
<dbReference type="PROSITE" id="PS50198">
    <property type="entry name" value="PPIC_PPIASE_2"/>
    <property type="match status" value="2"/>
</dbReference>
<evidence type="ECO:0000256" key="1">
    <source>
        <dbReference type="ARBA" id="ARBA00022729"/>
    </source>
</evidence>
<dbReference type="Gene3D" id="3.10.50.40">
    <property type="match status" value="2"/>
</dbReference>
<dbReference type="GO" id="GO:0030288">
    <property type="term" value="C:outer membrane-bounded periplasmic space"/>
    <property type="evidence" value="ECO:0007669"/>
    <property type="project" value="InterPro"/>
</dbReference>
<dbReference type="EMBL" id="CAADFA010000105">
    <property type="protein sequence ID" value="VFJ52076.1"/>
    <property type="molecule type" value="Genomic_DNA"/>
</dbReference>
<accession>A0A450TE03</accession>
<dbReference type="GO" id="GO:0003755">
    <property type="term" value="F:peptidyl-prolyl cis-trans isomerase activity"/>
    <property type="evidence" value="ECO:0007669"/>
    <property type="project" value="UniProtKB-UniRule"/>
</dbReference>
<evidence type="ECO:0000256" key="2">
    <source>
        <dbReference type="ARBA" id="ARBA00022737"/>
    </source>
</evidence>
<evidence type="ECO:0000256" key="7">
    <source>
        <dbReference type="HAMAP-Rule" id="MF_01183"/>
    </source>
</evidence>
<dbReference type="SUPFAM" id="SSF109998">
    <property type="entry name" value="Triger factor/SurA peptide-binding domain-like"/>
    <property type="match status" value="1"/>
</dbReference>
<reference evidence="10" key="1">
    <citation type="submission" date="2019-02" db="EMBL/GenBank/DDBJ databases">
        <authorList>
            <person name="Gruber-Vodicka R. H."/>
            <person name="Seah K. B. B."/>
        </authorList>
    </citation>
    <scope>NUCLEOTIDE SEQUENCE</scope>
    <source>
        <strain evidence="10">BECK_BZ163</strain>
        <strain evidence="11">BECK_BZ164</strain>
        <strain evidence="9">BECK_BZ165</strain>
    </source>
</reference>
<dbReference type="HAMAP" id="MF_01183">
    <property type="entry name" value="Chaperone_SurA"/>
    <property type="match status" value="1"/>
</dbReference>
<keyword evidence="6 7" id="KW-0413">Isomerase</keyword>
<evidence type="ECO:0000256" key="3">
    <source>
        <dbReference type="ARBA" id="ARBA00022764"/>
    </source>
</evidence>
<keyword evidence="1 7" id="KW-0732">Signal</keyword>
<proteinExistence type="inferred from homology"/>
<organism evidence="10">
    <name type="scientific">Candidatus Kentrum sp. FM</name>
    <dbReference type="NCBI Taxonomy" id="2126340"/>
    <lineage>
        <taxon>Bacteria</taxon>
        <taxon>Pseudomonadati</taxon>
        <taxon>Pseudomonadota</taxon>
        <taxon>Gammaproteobacteria</taxon>
        <taxon>Candidatus Kentrum</taxon>
    </lineage>
</organism>
<evidence type="ECO:0000313" key="11">
    <source>
        <dbReference type="EMBL" id="VFK06103.1"/>
    </source>
</evidence>
<keyword evidence="4 7" id="KW-0697">Rotamase</keyword>
<keyword evidence="3 7" id="KW-0574">Periplasm</keyword>
<dbReference type="EMBL" id="CAADFL010000010">
    <property type="protein sequence ID" value="VFK06103.1"/>
    <property type="molecule type" value="Genomic_DNA"/>
</dbReference>
<evidence type="ECO:0000256" key="6">
    <source>
        <dbReference type="ARBA" id="ARBA00023235"/>
    </source>
</evidence>
<feature type="domain" description="PpiC" evidence="8">
    <location>
        <begin position="342"/>
        <end position="441"/>
    </location>
</feature>
<dbReference type="PANTHER" id="PTHR47637:SF1">
    <property type="entry name" value="CHAPERONE SURA"/>
    <property type="match status" value="1"/>
</dbReference>
<dbReference type="InterPro" id="IPR023034">
    <property type="entry name" value="PPIase_SurA"/>
</dbReference>
<evidence type="ECO:0000256" key="4">
    <source>
        <dbReference type="ARBA" id="ARBA00023110"/>
    </source>
</evidence>
<evidence type="ECO:0000313" key="9">
    <source>
        <dbReference type="EMBL" id="VFJ52076.1"/>
    </source>
</evidence>
<keyword evidence="2 7" id="KW-0677">Repeat</keyword>
<evidence type="ECO:0000256" key="5">
    <source>
        <dbReference type="ARBA" id="ARBA00023186"/>
    </source>
</evidence>
<evidence type="ECO:0000259" key="8">
    <source>
        <dbReference type="PROSITE" id="PS50198"/>
    </source>
</evidence>
<dbReference type="InterPro" id="IPR027304">
    <property type="entry name" value="Trigger_fact/SurA_dom_sf"/>
</dbReference>
<comment type="subcellular location">
    <subcellularLocation>
        <location evidence="7">Periplasm</location>
    </subcellularLocation>
    <text evidence="7">Is capable of associating with the outer membrane.</text>
</comment>
<comment type="catalytic activity">
    <reaction evidence="7">
        <text>[protein]-peptidylproline (omega=180) = [protein]-peptidylproline (omega=0)</text>
        <dbReference type="Rhea" id="RHEA:16237"/>
        <dbReference type="Rhea" id="RHEA-COMP:10747"/>
        <dbReference type="Rhea" id="RHEA-COMP:10748"/>
        <dbReference type="ChEBI" id="CHEBI:83833"/>
        <dbReference type="ChEBI" id="CHEBI:83834"/>
        <dbReference type="EC" id="5.2.1.8"/>
    </reaction>
</comment>
<evidence type="ECO:0000313" key="10">
    <source>
        <dbReference type="EMBL" id="VFJ65230.1"/>
    </source>
</evidence>
<dbReference type="SUPFAM" id="SSF54534">
    <property type="entry name" value="FKBP-like"/>
    <property type="match status" value="2"/>
</dbReference>
<dbReference type="AlphaFoldDB" id="A0A450TE03"/>
<dbReference type="EMBL" id="CAADEZ010000377">
    <property type="protein sequence ID" value="VFJ65230.1"/>
    <property type="molecule type" value="Genomic_DNA"/>
</dbReference>
<dbReference type="GO" id="GO:0006457">
    <property type="term" value="P:protein folding"/>
    <property type="evidence" value="ECO:0007669"/>
    <property type="project" value="UniProtKB-UniRule"/>
</dbReference>
<dbReference type="InterPro" id="IPR015391">
    <property type="entry name" value="SurA_N"/>
</dbReference>